<proteinExistence type="predicted"/>
<sequence>MSLGIVISAGAAWLAIRYRWRLPAGALTGLGTCLLPPGLPVLTVSLSASAQRGANSAALQLSEAIAVAGMLALAGALFAAPLASATVTAYLSVFGLACCWLLAVASLLMARRV</sequence>
<keyword evidence="1" id="KW-0812">Transmembrane</keyword>
<dbReference type="Proteomes" id="UP000195953">
    <property type="component" value="Chromosome 1"/>
</dbReference>
<dbReference type="Proteomes" id="UP000195877">
    <property type="component" value="Chromosome 1"/>
</dbReference>
<protein>
    <submittedName>
        <fullName evidence="3">MFS transporter</fullName>
    </submittedName>
</protein>
<dbReference type="KEGG" id="xfr:BER92_14630"/>
<evidence type="ECO:0000313" key="2">
    <source>
        <dbReference type="EMBL" id="SMQ98242.1"/>
    </source>
</evidence>
<gene>
    <name evidence="3" type="ORF">PD5205_03011</name>
    <name evidence="2" type="ORF">PD885_00984</name>
</gene>
<evidence type="ECO:0000256" key="1">
    <source>
        <dbReference type="SAM" id="Phobius"/>
    </source>
</evidence>
<dbReference type="EMBL" id="LT853882">
    <property type="protein sequence ID" value="SMQ98242.1"/>
    <property type="molecule type" value="Genomic_DNA"/>
</dbReference>
<keyword evidence="1" id="KW-0472">Membrane</keyword>
<feature type="transmembrane region" description="Helical" evidence="1">
    <location>
        <begin position="89"/>
        <end position="110"/>
    </location>
</feature>
<evidence type="ECO:0000313" key="4">
    <source>
        <dbReference type="Proteomes" id="UP000195877"/>
    </source>
</evidence>
<keyword evidence="1" id="KW-1133">Transmembrane helix</keyword>
<dbReference type="STRING" id="48664.BER92_14630"/>
<dbReference type="AlphaFoldDB" id="A0A1Y6H8T4"/>
<reference evidence="2 4" key="1">
    <citation type="submission" date="2017-05" db="EMBL/GenBank/DDBJ databases">
        <authorList>
            <person name="Blom J."/>
        </authorList>
    </citation>
    <scope>NUCLEOTIDE SEQUENCE [LARGE SCALE GENOMIC DNA]</scope>
    <source>
        <strain evidence="2">PD885</strain>
    </source>
</reference>
<feature type="transmembrane region" description="Helical" evidence="1">
    <location>
        <begin position="61"/>
        <end position="83"/>
    </location>
</feature>
<accession>A0A1Y6H8T4</accession>
<evidence type="ECO:0000313" key="5">
    <source>
        <dbReference type="Proteomes" id="UP000195953"/>
    </source>
</evidence>
<reference evidence="3 5" key="2">
    <citation type="submission" date="2017-05" db="EMBL/GenBank/DDBJ databases">
        <authorList>
            <person name="Song R."/>
            <person name="Chenine A.L."/>
            <person name="Ruprecht R.M."/>
        </authorList>
    </citation>
    <scope>NUCLEOTIDE SEQUENCE [LARGE SCALE GENOMIC DNA]</scope>
    <source>
        <strain evidence="3">PD5205</strain>
    </source>
</reference>
<name>A0A1Y6H8T4_9XANT</name>
<organism evidence="3 5">
    <name type="scientific">Xanthomonas fragariae</name>
    <dbReference type="NCBI Taxonomy" id="48664"/>
    <lineage>
        <taxon>Bacteria</taxon>
        <taxon>Pseudomonadati</taxon>
        <taxon>Pseudomonadota</taxon>
        <taxon>Gammaproteobacteria</taxon>
        <taxon>Lysobacterales</taxon>
        <taxon>Lysobacteraceae</taxon>
        <taxon>Xanthomonas</taxon>
    </lineage>
</organism>
<dbReference type="EMBL" id="LT853885">
    <property type="protein sequence ID" value="SMR04294.1"/>
    <property type="molecule type" value="Genomic_DNA"/>
</dbReference>
<dbReference type="eggNOG" id="COG0477">
    <property type="taxonomic scope" value="Bacteria"/>
</dbReference>
<feature type="transmembrane region" description="Helical" evidence="1">
    <location>
        <begin position="29"/>
        <end position="49"/>
    </location>
</feature>
<evidence type="ECO:0000313" key="3">
    <source>
        <dbReference type="EMBL" id="SMR04294.1"/>
    </source>
</evidence>
<keyword evidence="4" id="KW-1185">Reference proteome</keyword>